<protein>
    <recommendedName>
        <fullName evidence="1">AMP-dependent synthetase/ligase domain-containing protein</fullName>
    </recommendedName>
</protein>
<dbReference type="PANTHER" id="PTHR36932:SF1">
    <property type="entry name" value="CAPSULAR POLYSACCHARIDE BIOSYNTHESIS PROTEIN"/>
    <property type="match status" value="1"/>
</dbReference>
<evidence type="ECO:0000259" key="1">
    <source>
        <dbReference type="Pfam" id="PF00501"/>
    </source>
</evidence>
<dbReference type="Proteomes" id="UP000092952">
    <property type="component" value="Chromosome"/>
</dbReference>
<dbReference type="InterPro" id="IPR053158">
    <property type="entry name" value="CapK_Type1_Caps_Biosynth"/>
</dbReference>
<sequence>MWSPGIVTEALPRSTVTGLHWPALPDSVGASLLAVHYQLARSEWWPARQLTAASTEQLAALLRHARDTVPAYTQRLAGLPLDDPQALTGAWHQLPLLRRAEAQALGDELHSRAVPADHGRVIEYHTSGSTGRPLRGVETELSHFFFGALNLREHLWQRRDFAGTFAAIRTKVADAHLPGWGRAIEAVFRTGPAVTLPIHTPLDQQLDWLLEHDPDYLLTHPSNLRGLLLAARDRGVRPARLRGLGSFGEQLPDDLHGLCRDVWGLSLADVYSCEEAGYIALQCPQVEGHYHVQAEHLLVEVLDAAGQPCAAGATGEVVLTTLHNFAMPLIRYAIGDFAQVGPPCPCGRGLPVLRRIHGRARNLLRLPDGSRQWPSFPADDWLAIAPVRQFRLRQTAIERIEVELVTARPLESAEESALRQMLQSRLGHPFQIVLQPVADIPRSPGGKFEDFVCEIDA</sequence>
<dbReference type="STRING" id="1810504.PG2T_07730"/>
<dbReference type="Pfam" id="PF00501">
    <property type="entry name" value="AMP-binding"/>
    <property type="match status" value="1"/>
</dbReference>
<name>A0A1B1YTN4_9GAMM</name>
<keyword evidence="3" id="KW-1185">Reference proteome</keyword>
<dbReference type="SUPFAM" id="SSF56801">
    <property type="entry name" value="Acetyl-CoA synthetase-like"/>
    <property type="match status" value="1"/>
</dbReference>
<feature type="domain" description="AMP-dependent synthetase/ligase" evidence="1">
    <location>
        <begin position="114"/>
        <end position="320"/>
    </location>
</feature>
<dbReference type="InterPro" id="IPR000873">
    <property type="entry name" value="AMP-dep_synth/lig_dom"/>
</dbReference>
<reference evidence="3" key="1">
    <citation type="submission" date="2016-03" db="EMBL/GenBank/DDBJ databases">
        <title>Complete genome sequence of Solimmundus cernigliae, representing a novel lineage of polycyclic aromatic hydrocarbon degraders within the Gammaproteobacteria.</title>
        <authorList>
            <person name="Singleton D.R."/>
            <person name="Dickey A.N."/>
            <person name="Scholl E.H."/>
            <person name="Wright F.A."/>
            <person name="Aitken M.D."/>
        </authorList>
    </citation>
    <scope>NUCLEOTIDE SEQUENCE [LARGE SCALE GENOMIC DNA]</scope>
    <source>
        <strain evidence="3">TR3.2</strain>
    </source>
</reference>
<dbReference type="InParanoid" id="A0A1B1YTN4"/>
<dbReference type="Gene3D" id="3.40.50.12780">
    <property type="entry name" value="N-terminal domain of ligase-like"/>
    <property type="match status" value="1"/>
</dbReference>
<dbReference type="KEGG" id="gbi:PG2T_07730"/>
<evidence type="ECO:0000313" key="2">
    <source>
        <dbReference type="EMBL" id="ANX04082.1"/>
    </source>
</evidence>
<organism evidence="2 3">
    <name type="scientific">Immundisolibacter cernigliae</name>
    <dbReference type="NCBI Taxonomy" id="1810504"/>
    <lineage>
        <taxon>Bacteria</taxon>
        <taxon>Pseudomonadati</taxon>
        <taxon>Pseudomonadota</taxon>
        <taxon>Gammaproteobacteria</taxon>
        <taxon>Immundisolibacterales</taxon>
        <taxon>Immundisolibacteraceae</taxon>
        <taxon>Immundisolibacter</taxon>
    </lineage>
</organism>
<evidence type="ECO:0000313" key="3">
    <source>
        <dbReference type="Proteomes" id="UP000092952"/>
    </source>
</evidence>
<gene>
    <name evidence="2" type="ORF">PG2T_07730</name>
</gene>
<dbReference type="FunCoup" id="A0A1B1YTN4">
    <property type="interactions" value="29"/>
</dbReference>
<dbReference type="InterPro" id="IPR042099">
    <property type="entry name" value="ANL_N_sf"/>
</dbReference>
<dbReference type="PANTHER" id="PTHR36932">
    <property type="entry name" value="CAPSULAR POLYSACCHARIDE BIOSYNTHESIS PROTEIN"/>
    <property type="match status" value="1"/>
</dbReference>
<accession>A0A1B1YTN4</accession>
<dbReference type="AlphaFoldDB" id="A0A1B1YTN4"/>
<dbReference type="EMBL" id="CP014671">
    <property type="protein sequence ID" value="ANX04082.1"/>
    <property type="molecule type" value="Genomic_DNA"/>
</dbReference>
<proteinExistence type="predicted"/>